<comment type="caution">
    <text evidence="5">The sequence shown here is derived from an EMBL/GenBank/DDBJ whole genome shotgun (WGS) entry which is preliminary data.</text>
</comment>
<dbReference type="Gene3D" id="3.40.1190.20">
    <property type="match status" value="1"/>
</dbReference>
<organism evidence="5 6">
    <name type="scientific">Methylotenera oryzisoli</name>
    <dbReference type="NCBI Taxonomy" id="2080758"/>
    <lineage>
        <taxon>Bacteria</taxon>
        <taxon>Pseudomonadati</taxon>
        <taxon>Pseudomonadota</taxon>
        <taxon>Betaproteobacteria</taxon>
        <taxon>Nitrosomonadales</taxon>
        <taxon>Methylophilaceae</taxon>
        <taxon>Methylotenera</taxon>
    </lineage>
</organism>
<evidence type="ECO:0000256" key="3">
    <source>
        <dbReference type="ARBA" id="ARBA00022777"/>
    </source>
</evidence>
<dbReference type="Proteomes" id="UP000297706">
    <property type="component" value="Unassembled WGS sequence"/>
</dbReference>
<keyword evidence="6" id="KW-1185">Reference proteome</keyword>
<reference evidence="5 6" key="1">
    <citation type="submission" date="2018-02" db="EMBL/GenBank/DDBJ databases">
        <title>A novel lanthanide dependent methylotroph, Methylotenera sp. La3113.</title>
        <authorList>
            <person name="Lv H."/>
            <person name="Tani A."/>
        </authorList>
    </citation>
    <scope>NUCLEOTIDE SEQUENCE [LARGE SCALE GENOMIC DNA]</scope>
    <source>
        <strain evidence="5 6">La3113</strain>
    </source>
</reference>
<dbReference type="CDD" id="cd01942">
    <property type="entry name" value="ribokinase_group_A"/>
    <property type="match status" value="1"/>
</dbReference>
<dbReference type="Pfam" id="PF00294">
    <property type="entry name" value="PfkB"/>
    <property type="match status" value="1"/>
</dbReference>
<keyword evidence="2" id="KW-0808">Transferase</keyword>
<comment type="similarity">
    <text evidence="1">Belongs to the carbohydrate kinase PfkB family.</text>
</comment>
<dbReference type="OrthoDB" id="9779730at2"/>
<dbReference type="InterPro" id="IPR011611">
    <property type="entry name" value="PfkB_dom"/>
</dbReference>
<name>A0A4Y9VUR0_9PROT</name>
<evidence type="ECO:0000256" key="2">
    <source>
        <dbReference type="ARBA" id="ARBA00022679"/>
    </source>
</evidence>
<dbReference type="PANTHER" id="PTHR43085">
    <property type="entry name" value="HEXOKINASE FAMILY MEMBER"/>
    <property type="match status" value="1"/>
</dbReference>
<evidence type="ECO:0000313" key="5">
    <source>
        <dbReference type="EMBL" id="TFW73455.1"/>
    </source>
</evidence>
<dbReference type="RefSeq" id="WP_135276231.1">
    <property type="nucleotide sequence ID" value="NZ_PQVH01000001.1"/>
</dbReference>
<keyword evidence="3 5" id="KW-0418">Kinase</keyword>
<dbReference type="InterPro" id="IPR029056">
    <property type="entry name" value="Ribokinase-like"/>
</dbReference>
<feature type="domain" description="Carbohydrate kinase PfkB" evidence="4">
    <location>
        <begin position="26"/>
        <end position="294"/>
    </location>
</feature>
<protein>
    <submittedName>
        <fullName evidence="5">Carbohydrate kinase family protein</fullName>
    </submittedName>
</protein>
<evidence type="ECO:0000313" key="6">
    <source>
        <dbReference type="Proteomes" id="UP000297706"/>
    </source>
</evidence>
<proteinExistence type="inferred from homology"/>
<gene>
    <name evidence="5" type="ORF">C3Y98_00810</name>
</gene>
<dbReference type="PANTHER" id="PTHR43085:SF46">
    <property type="entry name" value="ADENOSINE KINASE"/>
    <property type="match status" value="1"/>
</dbReference>
<dbReference type="InterPro" id="IPR050306">
    <property type="entry name" value="PfkB_Carbo_kinase"/>
</dbReference>
<evidence type="ECO:0000256" key="1">
    <source>
        <dbReference type="ARBA" id="ARBA00010688"/>
    </source>
</evidence>
<sequence length="318" mass="34771">MHTLICGSLAFDTIMVFQDKFKNHILPDKIHALSVAFYVPEMRREFGGTAGNIAYNLQLLDGNPLIMATAGEDFGTYTQWLNKNKINTAHIKIIPNSFTAQAFITTDTDDNQITAFHPGAMIESHQNSVKEAKDITLAVIAPDGRDGMFQHARECHEAGIPFLFDPGQGLPMFNGEELLHFIEMADYLAVNDYESQIIQDKTGLTLEQLALKVKALVVTLGGQGSQIYADGQRFDIPCVVADKIVDPTGCGDAYRAGLLYGIAKGWDWPTCGRLASTMGAIKIAHRGGQNHAPTRAEIEIIYTQALVNETALTEGLAN</sequence>
<accession>A0A4Y9VUR0</accession>
<dbReference type="SUPFAM" id="SSF53613">
    <property type="entry name" value="Ribokinase-like"/>
    <property type="match status" value="1"/>
</dbReference>
<dbReference type="AlphaFoldDB" id="A0A4Y9VUR0"/>
<dbReference type="GO" id="GO:0016301">
    <property type="term" value="F:kinase activity"/>
    <property type="evidence" value="ECO:0007669"/>
    <property type="project" value="UniProtKB-KW"/>
</dbReference>
<evidence type="ECO:0000259" key="4">
    <source>
        <dbReference type="Pfam" id="PF00294"/>
    </source>
</evidence>
<dbReference type="EMBL" id="PQVH01000001">
    <property type="protein sequence ID" value="TFW73455.1"/>
    <property type="molecule type" value="Genomic_DNA"/>
</dbReference>